<evidence type="ECO:0000313" key="2">
    <source>
        <dbReference type="Proteomes" id="UP000280696"/>
    </source>
</evidence>
<comment type="caution">
    <text evidence="1">The sequence shown here is derived from an EMBL/GenBank/DDBJ whole genome shotgun (WGS) entry which is preliminary data.</text>
</comment>
<proteinExistence type="predicted"/>
<dbReference type="RefSeq" id="WP_120470656.1">
    <property type="nucleotide sequence ID" value="NZ_RAYQ01000014.1"/>
</dbReference>
<organism evidence="1 2">
    <name type="scientific">Parablautia intestinalis</name>
    <dbReference type="NCBI Taxonomy" id="2320100"/>
    <lineage>
        <taxon>Bacteria</taxon>
        <taxon>Bacillati</taxon>
        <taxon>Bacillota</taxon>
        <taxon>Clostridia</taxon>
        <taxon>Lachnospirales</taxon>
        <taxon>Lachnospiraceae</taxon>
        <taxon>Parablautia</taxon>
    </lineage>
</organism>
<evidence type="ECO:0000313" key="1">
    <source>
        <dbReference type="EMBL" id="RKI90454.1"/>
    </source>
</evidence>
<reference evidence="1 2" key="1">
    <citation type="submission" date="2018-09" db="EMBL/GenBank/DDBJ databases">
        <title>Murine metabolic-syndrome-specific gut microbial biobank.</title>
        <authorList>
            <person name="Liu C."/>
        </authorList>
    </citation>
    <scope>NUCLEOTIDE SEQUENCE [LARGE SCALE GENOMIC DNA]</scope>
    <source>
        <strain evidence="1 2">0.1xD8-82</strain>
    </source>
</reference>
<dbReference type="Proteomes" id="UP000280696">
    <property type="component" value="Unassembled WGS sequence"/>
</dbReference>
<dbReference type="OrthoDB" id="2085227at2"/>
<dbReference type="AlphaFoldDB" id="A0A3A9AHB1"/>
<name>A0A3A9AHB1_9FIRM</name>
<sequence length="84" mass="9944">MNIRKTINKLQSALIAKGYIYKINTYQFYRDQQNRMITGYRITEKRQYRKKNGEMSVKDVELLNSCSQVEVLKVVCGEMGEKEE</sequence>
<dbReference type="EMBL" id="RAYQ01000014">
    <property type="protein sequence ID" value="RKI90454.1"/>
    <property type="molecule type" value="Genomic_DNA"/>
</dbReference>
<accession>A0A3A9AHB1</accession>
<protein>
    <submittedName>
        <fullName evidence="1">Uncharacterized protein</fullName>
    </submittedName>
</protein>
<gene>
    <name evidence="1" type="ORF">D7V94_13570</name>
</gene>
<keyword evidence="2" id="KW-1185">Reference proteome</keyword>